<organism evidence="2 3">
    <name type="scientific">Paramarasmius palmivorus</name>
    <dbReference type="NCBI Taxonomy" id="297713"/>
    <lineage>
        <taxon>Eukaryota</taxon>
        <taxon>Fungi</taxon>
        <taxon>Dikarya</taxon>
        <taxon>Basidiomycota</taxon>
        <taxon>Agaricomycotina</taxon>
        <taxon>Agaricomycetes</taxon>
        <taxon>Agaricomycetidae</taxon>
        <taxon>Agaricales</taxon>
        <taxon>Marasmiineae</taxon>
        <taxon>Marasmiaceae</taxon>
        <taxon>Paramarasmius</taxon>
    </lineage>
</organism>
<feature type="compositionally biased region" description="Basic and acidic residues" evidence="1">
    <location>
        <begin position="172"/>
        <end position="181"/>
    </location>
</feature>
<protein>
    <submittedName>
        <fullName evidence="2">Uncharacterized protein</fullName>
    </submittedName>
</protein>
<gene>
    <name evidence="2" type="ORF">VNI00_005330</name>
</gene>
<reference evidence="2 3" key="1">
    <citation type="submission" date="2024-01" db="EMBL/GenBank/DDBJ databases">
        <title>A draft genome for a cacao thread blight-causing isolate of Paramarasmius palmivorus.</title>
        <authorList>
            <person name="Baruah I.K."/>
            <person name="Bukari Y."/>
            <person name="Amoako-Attah I."/>
            <person name="Meinhardt L.W."/>
            <person name="Bailey B.A."/>
            <person name="Cohen S.P."/>
        </authorList>
    </citation>
    <scope>NUCLEOTIDE SEQUENCE [LARGE SCALE GENOMIC DNA]</scope>
    <source>
        <strain evidence="2 3">GH-12</strain>
    </source>
</reference>
<dbReference type="Proteomes" id="UP001383192">
    <property type="component" value="Unassembled WGS sequence"/>
</dbReference>
<feature type="compositionally biased region" description="Acidic residues" evidence="1">
    <location>
        <begin position="1"/>
        <end position="13"/>
    </location>
</feature>
<evidence type="ECO:0000313" key="3">
    <source>
        <dbReference type="Proteomes" id="UP001383192"/>
    </source>
</evidence>
<proteinExistence type="predicted"/>
<comment type="caution">
    <text evidence="2">The sequence shown here is derived from an EMBL/GenBank/DDBJ whole genome shotgun (WGS) entry which is preliminary data.</text>
</comment>
<dbReference type="EMBL" id="JAYKXP010000015">
    <property type="protein sequence ID" value="KAK7049900.1"/>
    <property type="molecule type" value="Genomic_DNA"/>
</dbReference>
<name>A0AAW0DF58_9AGAR</name>
<feature type="region of interest" description="Disordered" evidence="1">
    <location>
        <begin position="415"/>
        <end position="443"/>
    </location>
</feature>
<evidence type="ECO:0000256" key="1">
    <source>
        <dbReference type="SAM" id="MobiDB-lite"/>
    </source>
</evidence>
<accession>A0AAW0DF58</accession>
<keyword evidence="3" id="KW-1185">Reference proteome</keyword>
<feature type="region of interest" description="Disordered" evidence="1">
    <location>
        <begin position="1"/>
        <end position="201"/>
    </location>
</feature>
<sequence length="547" mass="59440">MPLDQIDPDEDDSQRDSGEVFQPVVKRTSGNGKGKGKKPSSPRKSLGGEAASPESVQLGMGDELSPLTDTEDELPSPTTVLARRIVSESGVGRGVSPSISIKNKEAAGPPHKSRVEDEPASPRSTKKRGATNVHSGGKIEKGKSVGQAVVNVPSSQSGDIDLDNGSAHSPSRIKDRSRVKADIGTAKTANTDNRGRGKTRLPGVASVFSNAVALPEEEDYDDSDLDSDAGAADPKDPLLDVKRIHPELVGLYETLPWIDKLRRSKFVGYPNVNSDTAFDDFTPISYGGLLETINPRVRSKLVRSVSFIEYKDIRNPVRVPLAAFARNWECLRLPRGEGNRNAAFVLTGVCSQSFVAQGREVGQSYVKQLHIRPLENDWIIFQSNVGTYFNDDLLHAPGRRSALVFQTKRDGWIPRQNEGDKLASAPYSKDQEEADADGGEAGSSQKVDLVDVSNVNIVRHGVPAYRTFDEGIPLYDGRTKLGTQGFRFGPVDWEDYTNLPIYPRPEVDTGSLATVVFTLTGFRGSTNIHHTVHFNALFAIVLGKVDG</sequence>
<evidence type="ECO:0000313" key="2">
    <source>
        <dbReference type="EMBL" id="KAK7049900.1"/>
    </source>
</evidence>
<dbReference type="AlphaFoldDB" id="A0AAW0DF58"/>